<reference evidence="1 2" key="1">
    <citation type="submission" date="2024-04" db="EMBL/GenBank/DDBJ databases">
        <authorList>
            <consortium name="Genoscope - CEA"/>
            <person name="William W."/>
        </authorList>
    </citation>
    <scope>NUCLEOTIDE SEQUENCE [LARGE SCALE GENOMIC DNA]</scope>
</reference>
<dbReference type="AlphaFoldDB" id="A0AAV2H653"/>
<gene>
    <name evidence="1" type="ORF">GSLYS_00003347001</name>
</gene>
<dbReference type="EMBL" id="CAXITT010000044">
    <property type="protein sequence ID" value="CAL1529192.1"/>
    <property type="molecule type" value="Genomic_DNA"/>
</dbReference>
<dbReference type="Pfam" id="PF07801">
    <property type="entry name" value="DUF1647"/>
    <property type="match status" value="1"/>
</dbReference>
<accession>A0AAV2H653</accession>
<dbReference type="PANTHER" id="PTHR31389:SF4">
    <property type="entry name" value="LD39211P"/>
    <property type="match status" value="1"/>
</dbReference>
<dbReference type="Proteomes" id="UP001497497">
    <property type="component" value="Unassembled WGS sequence"/>
</dbReference>
<comment type="caution">
    <text evidence="1">The sequence shown here is derived from an EMBL/GenBank/DDBJ whole genome shotgun (WGS) entry which is preliminary data.</text>
</comment>
<name>A0AAV2H653_LYMST</name>
<keyword evidence="2" id="KW-1185">Reference proteome</keyword>
<dbReference type="InterPro" id="IPR012444">
    <property type="entry name" value="DUF1647"/>
</dbReference>
<evidence type="ECO:0000313" key="2">
    <source>
        <dbReference type="Proteomes" id="UP001497497"/>
    </source>
</evidence>
<proteinExistence type="predicted"/>
<evidence type="ECO:0000313" key="1">
    <source>
        <dbReference type="EMBL" id="CAL1529192.1"/>
    </source>
</evidence>
<sequence length="484" mass="54508">MALGLLRGLMLFTATSCGIFVVLELCTWRTPVTSSWRLKPFFLDKLGHLLGHGEDTTGEFRYENTRGNYSVGVQDHSDEFWEYPASTRDEGGKSRASRGFVVSGNDAALQKSSDYYAETNSVEHNVLDAATEVDYLAGILAKKLENNNTKLIKFKPTCHDARTRANSCVEGKCLQLALPDDLRTRVSQLISPTGLRLTSDQHQILKGMSAEVKGAYDVIFVTAASSNHYLESQALLKNLHENVFPHMTKNFTLVFYNLGLTDRERALVVKYCKCQVFDFPFEKFPSFMRELKCYAWKPVMIKSQVPNANVVVWVDASVRFHKDSTVVQNLITRSRERGVQIGGSGSNSPFRTLASMYHYFGDEPCAYLNLGQAKATVGAYHSEHFVQRAVLEPWVACAFNSSCICPTRRFKSGCHMTRQMEARVDSSATAGAPIEYDLCHRFDQSAISIILHKLYQDKYGLVMVSTKTFSEILRGNRTFYFPKQ</sequence>
<organism evidence="1 2">
    <name type="scientific">Lymnaea stagnalis</name>
    <name type="common">Great pond snail</name>
    <name type="synonym">Helix stagnalis</name>
    <dbReference type="NCBI Taxonomy" id="6523"/>
    <lineage>
        <taxon>Eukaryota</taxon>
        <taxon>Metazoa</taxon>
        <taxon>Spiralia</taxon>
        <taxon>Lophotrochozoa</taxon>
        <taxon>Mollusca</taxon>
        <taxon>Gastropoda</taxon>
        <taxon>Heterobranchia</taxon>
        <taxon>Euthyneura</taxon>
        <taxon>Panpulmonata</taxon>
        <taxon>Hygrophila</taxon>
        <taxon>Lymnaeoidea</taxon>
        <taxon>Lymnaeidae</taxon>
        <taxon>Lymnaea</taxon>
    </lineage>
</organism>
<protein>
    <submittedName>
        <fullName evidence="1">Uncharacterized protein</fullName>
    </submittedName>
</protein>
<dbReference type="PANTHER" id="PTHR31389">
    <property type="entry name" value="LD39211P"/>
    <property type="match status" value="1"/>
</dbReference>